<comment type="caution">
    <text evidence="2">The sequence shown here is derived from an EMBL/GenBank/DDBJ whole genome shotgun (WGS) entry which is preliminary data.</text>
</comment>
<protein>
    <submittedName>
        <fullName evidence="2">Uncharacterized protein</fullName>
    </submittedName>
</protein>
<dbReference type="VEuPathDB" id="ToxoDB:BESB_036630"/>
<dbReference type="GeneID" id="40308644"/>
<dbReference type="AlphaFoldDB" id="A0A2A9MGU9"/>
<evidence type="ECO:0000256" key="1">
    <source>
        <dbReference type="SAM" id="MobiDB-lite"/>
    </source>
</evidence>
<reference evidence="2 3" key="1">
    <citation type="submission" date="2017-09" db="EMBL/GenBank/DDBJ databases">
        <title>Genome sequencing of Besnoitia besnoiti strain Bb-Ger1.</title>
        <authorList>
            <person name="Schares G."/>
            <person name="Venepally P."/>
            <person name="Lorenzi H.A."/>
        </authorList>
    </citation>
    <scope>NUCLEOTIDE SEQUENCE [LARGE SCALE GENOMIC DNA]</scope>
    <source>
        <strain evidence="2 3">Bb-Ger1</strain>
    </source>
</reference>
<proteinExistence type="predicted"/>
<name>A0A2A9MGU9_BESBE</name>
<dbReference type="EMBL" id="NWUJ01000002">
    <property type="protein sequence ID" value="PFH37205.1"/>
    <property type="molecule type" value="Genomic_DNA"/>
</dbReference>
<sequence>MSRTPEDCKRQDGDHEPTTPTSGERRECPTLSSGDEAAVRAATVCGDCLAVALGAATTVSLALLQAGALIADVCWRVISKSCCDSGVPNGPPRYYVPSNRVAYVYEEPLRVYVPRAASGYYSGSTNTFIPTTPYL</sequence>
<evidence type="ECO:0000313" key="2">
    <source>
        <dbReference type="EMBL" id="PFH37205.1"/>
    </source>
</evidence>
<evidence type="ECO:0000313" key="3">
    <source>
        <dbReference type="Proteomes" id="UP000224006"/>
    </source>
</evidence>
<feature type="compositionally biased region" description="Basic and acidic residues" evidence="1">
    <location>
        <begin position="1"/>
        <end position="28"/>
    </location>
</feature>
<gene>
    <name evidence="2" type="ORF">BESB_036630</name>
</gene>
<dbReference type="KEGG" id="bbes:BESB_036630"/>
<feature type="region of interest" description="Disordered" evidence="1">
    <location>
        <begin position="1"/>
        <end position="32"/>
    </location>
</feature>
<organism evidence="2 3">
    <name type="scientific">Besnoitia besnoiti</name>
    <name type="common">Apicomplexan protozoan</name>
    <dbReference type="NCBI Taxonomy" id="94643"/>
    <lineage>
        <taxon>Eukaryota</taxon>
        <taxon>Sar</taxon>
        <taxon>Alveolata</taxon>
        <taxon>Apicomplexa</taxon>
        <taxon>Conoidasida</taxon>
        <taxon>Coccidia</taxon>
        <taxon>Eucoccidiorida</taxon>
        <taxon>Eimeriorina</taxon>
        <taxon>Sarcocystidae</taxon>
        <taxon>Besnoitia</taxon>
    </lineage>
</organism>
<dbReference type="RefSeq" id="XP_029221214.1">
    <property type="nucleotide sequence ID" value="XM_029362249.1"/>
</dbReference>
<keyword evidence="3" id="KW-1185">Reference proteome</keyword>
<dbReference type="Proteomes" id="UP000224006">
    <property type="component" value="Chromosome II"/>
</dbReference>
<accession>A0A2A9MGU9</accession>